<comment type="caution">
    <text evidence="5">The sequence shown here is derived from an EMBL/GenBank/DDBJ whole genome shotgun (WGS) entry which is preliminary data.</text>
</comment>
<dbReference type="AlphaFoldDB" id="A0AAD5GC57"/>
<evidence type="ECO:0000256" key="3">
    <source>
        <dbReference type="ARBA" id="ARBA00022833"/>
    </source>
</evidence>
<sequence length="86" mass="9555">KRGRPARGQAKAVVAKRVGSSGKKVKEVEEDEDVCFICFDGGSLVLCDHRGCPKAYHPACIKRDEAFFESAAKWNCGMFLLVLLFY</sequence>
<evidence type="ECO:0000256" key="1">
    <source>
        <dbReference type="ARBA" id="ARBA00022723"/>
    </source>
</evidence>
<proteinExistence type="predicted"/>
<gene>
    <name evidence="5" type="ORF">M8C21_021943</name>
</gene>
<dbReference type="EMBL" id="JAMZMK010009604">
    <property type="protein sequence ID" value="KAI7734951.1"/>
    <property type="molecule type" value="Genomic_DNA"/>
</dbReference>
<dbReference type="Pfam" id="PF13771">
    <property type="entry name" value="zf-HC5HC2H"/>
    <property type="match status" value="1"/>
</dbReference>
<protein>
    <recommendedName>
        <fullName evidence="4">Zinc finger PHD-type domain-containing protein</fullName>
    </recommendedName>
</protein>
<dbReference type="InterPro" id="IPR011011">
    <property type="entry name" value="Znf_FYVE_PHD"/>
</dbReference>
<dbReference type="PANTHER" id="PTHR46695:SF4">
    <property type="entry name" value="ZINC FINGER CCCH DOMAIN-CONTAINING PROTEIN 44"/>
    <property type="match status" value="1"/>
</dbReference>
<dbReference type="Gene3D" id="3.30.40.10">
    <property type="entry name" value="Zinc/RING finger domain, C3HC4 (zinc finger)"/>
    <property type="match status" value="1"/>
</dbReference>
<keyword evidence="3" id="KW-0862">Zinc</keyword>
<evidence type="ECO:0000259" key="4">
    <source>
        <dbReference type="SMART" id="SM00249"/>
    </source>
</evidence>
<evidence type="ECO:0000256" key="2">
    <source>
        <dbReference type="ARBA" id="ARBA00022771"/>
    </source>
</evidence>
<dbReference type="PANTHER" id="PTHR46695">
    <property type="entry name" value="ZINC FINGER CCCH DOMAIN-CONTAINING PROTEIN 44-RELATED"/>
    <property type="match status" value="1"/>
</dbReference>
<evidence type="ECO:0000313" key="6">
    <source>
        <dbReference type="Proteomes" id="UP001206925"/>
    </source>
</evidence>
<keyword evidence="6" id="KW-1185">Reference proteome</keyword>
<feature type="domain" description="Zinc finger PHD-type" evidence="4">
    <location>
        <begin position="34"/>
        <end position="80"/>
    </location>
</feature>
<dbReference type="InterPro" id="IPR013083">
    <property type="entry name" value="Znf_RING/FYVE/PHD"/>
</dbReference>
<organism evidence="5 6">
    <name type="scientific">Ambrosia artemisiifolia</name>
    <name type="common">Common ragweed</name>
    <dbReference type="NCBI Taxonomy" id="4212"/>
    <lineage>
        <taxon>Eukaryota</taxon>
        <taxon>Viridiplantae</taxon>
        <taxon>Streptophyta</taxon>
        <taxon>Embryophyta</taxon>
        <taxon>Tracheophyta</taxon>
        <taxon>Spermatophyta</taxon>
        <taxon>Magnoliopsida</taxon>
        <taxon>eudicotyledons</taxon>
        <taxon>Gunneridae</taxon>
        <taxon>Pentapetalae</taxon>
        <taxon>asterids</taxon>
        <taxon>campanulids</taxon>
        <taxon>Asterales</taxon>
        <taxon>Asteraceae</taxon>
        <taxon>Asteroideae</taxon>
        <taxon>Heliantheae alliance</taxon>
        <taxon>Heliantheae</taxon>
        <taxon>Ambrosia</taxon>
    </lineage>
</organism>
<dbReference type="Proteomes" id="UP001206925">
    <property type="component" value="Unassembled WGS sequence"/>
</dbReference>
<dbReference type="InterPro" id="IPR001965">
    <property type="entry name" value="Znf_PHD"/>
</dbReference>
<feature type="non-terminal residue" evidence="5">
    <location>
        <position position="1"/>
    </location>
</feature>
<keyword evidence="2" id="KW-0863">Zinc-finger</keyword>
<reference evidence="5" key="1">
    <citation type="submission" date="2022-06" db="EMBL/GenBank/DDBJ databases">
        <title>Uncovering the hologenomic basis of an extraordinary plant invasion.</title>
        <authorList>
            <person name="Bieker V.C."/>
            <person name="Martin M.D."/>
            <person name="Gilbert T."/>
            <person name="Hodgins K."/>
            <person name="Battlay P."/>
            <person name="Petersen B."/>
            <person name="Wilson J."/>
        </authorList>
    </citation>
    <scope>NUCLEOTIDE SEQUENCE</scope>
    <source>
        <strain evidence="5">AA19_3_7</strain>
        <tissue evidence="5">Leaf</tissue>
    </source>
</reference>
<evidence type="ECO:0000313" key="5">
    <source>
        <dbReference type="EMBL" id="KAI7734951.1"/>
    </source>
</evidence>
<name>A0AAD5GC57_AMBAR</name>
<dbReference type="SUPFAM" id="SSF57903">
    <property type="entry name" value="FYVE/PHD zinc finger"/>
    <property type="match status" value="1"/>
</dbReference>
<keyword evidence="1" id="KW-0479">Metal-binding</keyword>
<accession>A0AAD5GC57</accession>
<dbReference type="GO" id="GO:0008270">
    <property type="term" value="F:zinc ion binding"/>
    <property type="evidence" value="ECO:0007669"/>
    <property type="project" value="UniProtKB-KW"/>
</dbReference>
<dbReference type="SMART" id="SM00249">
    <property type="entry name" value="PHD"/>
    <property type="match status" value="1"/>
</dbReference>